<evidence type="ECO:0000259" key="2">
    <source>
        <dbReference type="Pfam" id="PF09084"/>
    </source>
</evidence>
<feature type="domain" description="SsuA/THI5-like" evidence="2">
    <location>
        <begin position="52"/>
        <end position="243"/>
    </location>
</feature>
<feature type="signal peptide" evidence="1">
    <location>
        <begin position="1"/>
        <end position="23"/>
    </location>
</feature>
<proteinExistence type="predicted"/>
<protein>
    <submittedName>
        <fullName evidence="3">NitT/TauT family transport system substrate-binding protein</fullName>
    </submittedName>
</protein>
<dbReference type="PANTHER" id="PTHR30024:SF48">
    <property type="entry name" value="ABC TRANSPORTER SUBSTRATE-BINDING PROTEIN"/>
    <property type="match status" value="1"/>
</dbReference>
<dbReference type="Pfam" id="PF09084">
    <property type="entry name" value="NMT1"/>
    <property type="match status" value="1"/>
</dbReference>
<dbReference type="Proteomes" id="UP000246352">
    <property type="component" value="Unassembled WGS sequence"/>
</dbReference>
<feature type="chain" id="PRO_5016411017" evidence="1">
    <location>
        <begin position="24"/>
        <end position="328"/>
    </location>
</feature>
<keyword evidence="1" id="KW-0732">Signal</keyword>
<dbReference type="OrthoDB" id="5621714at2"/>
<evidence type="ECO:0000313" key="4">
    <source>
        <dbReference type="Proteomes" id="UP000246352"/>
    </source>
</evidence>
<dbReference type="SUPFAM" id="SSF53850">
    <property type="entry name" value="Periplasmic binding protein-like II"/>
    <property type="match status" value="1"/>
</dbReference>
<dbReference type="InterPro" id="IPR015168">
    <property type="entry name" value="SsuA/THI5"/>
</dbReference>
<gene>
    <name evidence="3" type="ORF">DFR52_102365</name>
</gene>
<dbReference type="AlphaFoldDB" id="A0A317PL95"/>
<name>A0A317PL95_9HYPH</name>
<dbReference type="PANTHER" id="PTHR30024">
    <property type="entry name" value="ALIPHATIC SULFONATES-BINDING PROTEIN-RELATED"/>
    <property type="match status" value="1"/>
</dbReference>
<dbReference type="EMBL" id="QGTR01000002">
    <property type="protein sequence ID" value="PWW01702.1"/>
    <property type="molecule type" value="Genomic_DNA"/>
</dbReference>
<accession>A0A317PL95</accession>
<keyword evidence="4" id="KW-1185">Reference proteome</keyword>
<reference evidence="3 4" key="1">
    <citation type="submission" date="2018-05" db="EMBL/GenBank/DDBJ databases">
        <title>Genomic Encyclopedia of Type Strains, Phase IV (KMG-IV): sequencing the most valuable type-strain genomes for metagenomic binning, comparative biology and taxonomic classification.</title>
        <authorList>
            <person name="Goeker M."/>
        </authorList>
    </citation>
    <scope>NUCLEOTIDE SEQUENCE [LARGE SCALE GENOMIC DNA]</scope>
    <source>
        <strain evidence="3 4">DSM 16791</strain>
    </source>
</reference>
<evidence type="ECO:0000313" key="3">
    <source>
        <dbReference type="EMBL" id="PWW01702.1"/>
    </source>
</evidence>
<comment type="caution">
    <text evidence="3">The sequence shown here is derived from an EMBL/GenBank/DDBJ whole genome shotgun (WGS) entry which is preliminary data.</text>
</comment>
<sequence length="328" mass="35043">MKKLACRAVLLLLVAVCSPPASATDVIRIGVLKFGTVNWELDTLKRHGLDARYGLDVEMVPFAGEDATNVALRAGAVDMIVSDWLDVSRARTAGDDLVFVPYSSSVGAVMVPDRSGIRTLADLAGRKIGVVGGPLDKSWLLIQGLARREAGIDLASANDIVYGAPPLLAEKALQGELDAVLTYWHYAARLEAEGFRRLVSAEDAMRALGASGQVSALGYVFSEAWAGGHSRAVANFVRASRDAKALLDHSDAEWDRLHADGVIRDEGRALAVLRQRYREGIPDRAAADDEADAGRLFAVLAELGGERLVGPSPVMAPGTYWSGLTDDH</sequence>
<organism evidence="3 4">
    <name type="scientific">Hoeflea marina</name>
    <dbReference type="NCBI Taxonomy" id="274592"/>
    <lineage>
        <taxon>Bacteria</taxon>
        <taxon>Pseudomonadati</taxon>
        <taxon>Pseudomonadota</taxon>
        <taxon>Alphaproteobacteria</taxon>
        <taxon>Hyphomicrobiales</taxon>
        <taxon>Rhizobiaceae</taxon>
        <taxon>Hoeflea</taxon>
    </lineage>
</organism>
<dbReference type="Gene3D" id="3.40.190.10">
    <property type="entry name" value="Periplasmic binding protein-like II"/>
    <property type="match status" value="2"/>
</dbReference>
<evidence type="ECO:0000256" key="1">
    <source>
        <dbReference type="SAM" id="SignalP"/>
    </source>
</evidence>